<reference evidence="1" key="1">
    <citation type="submission" date="2023-04" db="EMBL/GenBank/DDBJ databases">
        <authorList>
            <consortium name="ELIXIR-Norway"/>
        </authorList>
    </citation>
    <scope>NUCLEOTIDE SEQUENCE [LARGE SCALE GENOMIC DNA]</scope>
</reference>
<gene>
    <name evidence="1" type="ORF">MRATA1EN1_LOCUS6593</name>
</gene>
<evidence type="ECO:0000313" key="2">
    <source>
        <dbReference type="Proteomes" id="UP001176941"/>
    </source>
</evidence>
<keyword evidence="2" id="KW-1185">Reference proteome</keyword>
<evidence type="ECO:0000313" key="1">
    <source>
        <dbReference type="EMBL" id="CAI9157631.1"/>
    </source>
</evidence>
<name>A0ABN8Y8S1_RANTA</name>
<sequence>MLPKAMKSGLHVAFSGQAVEGKVFSPRYQSRGRCPPPHPAPAPETSLVVHVKTPHSQCKGQGSVPGRVTKILHAASVAKKIQKKIATTNPLHILRLLLPNCI</sequence>
<protein>
    <submittedName>
        <fullName evidence="1">Uncharacterized protein</fullName>
    </submittedName>
</protein>
<proteinExistence type="predicted"/>
<accession>A0ABN8Y8S1</accession>
<dbReference type="EMBL" id="OX459952">
    <property type="protein sequence ID" value="CAI9157631.1"/>
    <property type="molecule type" value="Genomic_DNA"/>
</dbReference>
<organism evidence="1 2">
    <name type="scientific">Rangifer tarandus platyrhynchus</name>
    <name type="common">Svalbard reindeer</name>
    <dbReference type="NCBI Taxonomy" id="3082113"/>
    <lineage>
        <taxon>Eukaryota</taxon>
        <taxon>Metazoa</taxon>
        <taxon>Chordata</taxon>
        <taxon>Craniata</taxon>
        <taxon>Vertebrata</taxon>
        <taxon>Euteleostomi</taxon>
        <taxon>Mammalia</taxon>
        <taxon>Eutheria</taxon>
        <taxon>Laurasiatheria</taxon>
        <taxon>Artiodactyla</taxon>
        <taxon>Ruminantia</taxon>
        <taxon>Pecora</taxon>
        <taxon>Cervidae</taxon>
        <taxon>Odocoileinae</taxon>
        <taxon>Rangifer</taxon>
    </lineage>
</organism>
<dbReference type="Proteomes" id="UP001176941">
    <property type="component" value="Chromosome 16"/>
</dbReference>